<evidence type="ECO:0000313" key="3">
    <source>
        <dbReference type="Proteomes" id="UP001244297"/>
    </source>
</evidence>
<evidence type="ECO:0000313" key="2">
    <source>
        <dbReference type="EMBL" id="MDN3571185.1"/>
    </source>
</evidence>
<keyword evidence="3" id="KW-1185">Reference proteome</keyword>
<dbReference type="Proteomes" id="UP001244297">
    <property type="component" value="Unassembled WGS sequence"/>
</dbReference>
<organism evidence="2 3">
    <name type="scientific">Methylobacterium longum</name>
    <dbReference type="NCBI Taxonomy" id="767694"/>
    <lineage>
        <taxon>Bacteria</taxon>
        <taxon>Pseudomonadati</taxon>
        <taxon>Pseudomonadota</taxon>
        <taxon>Alphaproteobacteria</taxon>
        <taxon>Hyphomicrobiales</taxon>
        <taxon>Methylobacteriaceae</taxon>
        <taxon>Methylobacterium</taxon>
    </lineage>
</organism>
<feature type="region of interest" description="Disordered" evidence="1">
    <location>
        <begin position="1"/>
        <end position="47"/>
    </location>
</feature>
<gene>
    <name evidence="2" type="ORF">QWZ18_11195</name>
</gene>
<accession>A0ABT8AN28</accession>
<name>A0ABT8AN28_9HYPH</name>
<dbReference type="EMBL" id="JAUFPT010000032">
    <property type="protein sequence ID" value="MDN3571185.1"/>
    <property type="molecule type" value="Genomic_DNA"/>
</dbReference>
<reference evidence="3" key="1">
    <citation type="journal article" date="2019" name="Int. J. Syst. Evol. Microbiol.">
        <title>The Global Catalogue of Microorganisms (GCM) 10K type strain sequencing project: providing services to taxonomists for standard genome sequencing and annotation.</title>
        <authorList>
            <consortium name="The Broad Institute Genomics Platform"/>
            <consortium name="The Broad Institute Genome Sequencing Center for Infectious Disease"/>
            <person name="Wu L."/>
            <person name="Ma J."/>
        </authorList>
    </citation>
    <scope>NUCLEOTIDE SEQUENCE [LARGE SCALE GENOMIC DNA]</scope>
    <source>
        <strain evidence="3">CECT 7806</strain>
    </source>
</reference>
<sequence>MHSRDDRGVQPFGRRRPPDGSTGPGGLRTSDLVRSDVPGSDVLGSDLGSVGRAATPLAWALRVSAGVGLLAVVATMQLARLSGSDETPVRVTLNAAAVPADPDTTGAILPAGAARATRLNPCLVPAADHLRP</sequence>
<protein>
    <submittedName>
        <fullName evidence="2">Uncharacterized protein</fullName>
    </submittedName>
</protein>
<comment type="caution">
    <text evidence="2">The sequence shown here is derived from an EMBL/GenBank/DDBJ whole genome shotgun (WGS) entry which is preliminary data.</text>
</comment>
<dbReference type="RefSeq" id="WP_238284563.1">
    <property type="nucleotide sequence ID" value="NZ_BPQS01000001.1"/>
</dbReference>
<proteinExistence type="predicted"/>
<evidence type="ECO:0000256" key="1">
    <source>
        <dbReference type="SAM" id="MobiDB-lite"/>
    </source>
</evidence>